<dbReference type="EMBL" id="LLXJ01008212">
    <property type="protein sequence ID" value="PKB93366.1"/>
    <property type="molecule type" value="Genomic_DNA"/>
</dbReference>
<evidence type="ECO:0000313" key="3">
    <source>
        <dbReference type="EMBL" id="PKB93366.1"/>
    </source>
</evidence>
<proteinExistence type="predicted"/>
<dbReference type="SUPFAM" id="SSF53098">
    <property type="entry name" value="Ribonuclease H-like"/>
    <property type="match status" value="1"/>
</dbReference>
<gene>
    <name evidence="3" type="ORF">RhiirA5_441483</name>
</gene>
<keyword evidence="1" id="KW-0812">Transmembrane</keyword>
<comment type="caution">
    <text evidence="3">The sequence shown here is derived from an EMBL/GenBank/DDBJ whole genome shotgun (WGS) entry which is preliminary data.</text>
</comment>
<protein>
    <recommendedName>
        <fullName evidence="2">RNase H type-1 domain-containing protein</fullName>
    </recommendedName>
</protein>
<keyword evidence="1" id="KW-0472">Membrane</keyword>
<dbReference type="InterPro" id="IPR036397">
    <property type="entry name" value="RNaseH_sf"/>
</dbReference>
<dbReference type="Pfam" id="PF00075">
    <property type="entry name" value="RNase_H"/>
    <property type="match status" value="1"/>
</dbReference>
<evidence type="ECO:0000256" key="1">
    <source>
        <dbReference type="SAM" id="Phobius"/>
    </source>
</evidence>
<dbReference type="Proteomes" id="UP000232722">
    <property type="component" value="Unassembled WGS sequence"/>
</dbReference>
<accession>A0A2N0NFJ5</accession>
<dbReference type="InterPro" id="IPR002156">
    <property type="entry name" value="RNaseH_domain"/>
</dbReference>
<dbReference type="AlphaFoldDB" id="A0A2N0NFJ5"/>
<dbReference type="Gene3D" id="3.30.420.10">
    <property type="entry name" value="Ribonuclease H-like superfamily/Ribonuclease H"/>
    <property type="match status" value="1"/>
</dbReference>
<reference evidence="3 4" key="1">
    <citation type="submission" date="2016-04" db="EMBL/GenBank/DDBJ databases">
        <title>Genome analyses suggest a sexual origin of heterokaryosis in a supposedly ancient asexual fungus.</title>
        <authorList>
            <person name="Ropars J."/>
            <person name="Sedzielewska K."/>
            <person name="Noel J."/>
            <person name="Charron P."/>
            <person name="Farinelli L."/>
            <person name="Marton T."/>
            <person name="Kruger M."/>
            <person name="Pelin A."/>
            <person name="Brachmann A."/>
            <person name="Corradi N."/>
        </authorList>
    </citation>
    <scope>NUCLEOTIDE SEQUENCE [LARGE SCALE GENOMIC DNA]</scope>
    <source>
        <strain evidence="3 4">A5</strain>
    </source>
</reference>
<dbReference type="VEuPathDB" id="FungiDB:RhiirFUN_021457"/>
<feature type="transmembrane region" description="Helical" evidence="1">
    <location>
        <begin position="97"/>
        <end position="114"/>
    </location>
</feature>
<evidence type="ECO:0000313" key="4">
    <source>
        <dbReference type="Proteomes" id="UP000232722"/>
    </source>
</evidence>
<organism evidence="3 4">
    <name type="scientific">Rhizophagus irregularis</name>
    <dbReference type="NCBI Taxonomy" id="588596"/>
    <lineage>
        <taxon>Eukaryota</taxon>
        <taxon>Fungi</taxon>
        <taxon>Fungi incertae sedis</taxon>
        <taxon>Mucoromycota</taxon>
        <taxon>Glomeromycotina</taxon>
        <taxon>Glomeromycetes</taxon>
        <taxon>Glomerales</taxon>
        <taxon>Glomeraceae</taxon>
        <taxon>Rhizophagus</taxon>
    </lineage>
</organism>
<keyword evidence="1" id="KW-1133">Transmembrane helix</keyword>
<name>A0A2N0NFJ5_9GLOM</name>
<dbReference type="SMR" id="A0A2N0NFJ5"/>
<dbReference type="InterPro" id="IPR012337">
    <property type="entry name" value="RNaseH-like_sf"/>
</dbReference>
<reference evidence="3 4" key="2">
    <citation type="submission" date="2017-09" db="EMBL/GenBank/DDBJ databases">
        <title>Extensive intraspecific genome diversity in a model arbuscular mycorrhizal fungus.</title>
        <authorList>
            <person name="Chen E.C."/>
            <person name="Morin E."/>
            <person name="Beaudet D."/>
            <person name="Noel J."/>
            <person name="Ndikumana S."/>
            <person name="Charron P."/>
            <person name="St-Onge C."/>
            <person name="Giorgi J."/>
            <person name="Grigoriev I.V."/>
            <person name="Roux C."/>
            <person name="Martin F.M."/>
            <person name="Corradi N."/>
        </authorList>
    </citation>
    <scope>NUCLEOTIDE SEQUENCE [LARGE SCALE GENOMIC DNA]</scope>
    <source>
        <strain evidence="3 4">A5</strain>
    </source>
</reference>
<feature type="domain" description="RNase H type-1" evidence="2">
    <location>
        <begin position="6"/>
        <end position="83"/>
    </location>
</feature>
<evidence type="ECO:0000259" key="2">
    <source>
        <dbReference type="Pfam" id="PF00075"/>
    </source>
</evidence>
<sequence length="117" mass="13420">MSAMLYKSNITIHTESQAAIDGIKYIIQPHNRMGRSFMKLNNYIPLFTIYDLKTTKNLINIVKVKGHSGCRWNDAADTIAKQGKDIASIDNNRIIDLKYLCSFSFLLIFYHYGITLL</sequence>
<dbReference type="VEuPathDB" id="FungiDB:FUN_004973"/>
<dbReference type="GO" id="GO:0004523">
    <property type="term" value="F:RNA-DNA hybrid ribonuclease activity"/>
    <property type="evidence" value="ECO:0007669"/>
    <property type="project" value="InterPro"/>
</dbReference>
<dbReference type="GO" id="GO:0003676">
    <property type="term" value="F:nucleic acid binding"/>
    <property type="evidence" value="ECO:0007669"/>
    <property type="project" value="InterPro"/>
</dbReference>